<gene>
    <name evidence="3" type="ORF">AK812_SmicGene7143</name>
</gene>
<evidence type="ECO:0000313" key="3">
    <source>
        <dbReference type="EMBL" id="OLQ09270.1"/>
    </source>
</evidence>
<dbReference type="PROSITE" id="PS50878">
    <property type="entry name" value="RT_POL"/>
    <property type="match status" value="1"/>
</dbReference>
<evidence type="ECO:0000256" key="1">
    <source>
        <dbReference type="SAM" id="MobiDB-lite"/>
    </source>
</evidence>
<reference evidence="3 4" key="1">
    <citation type="submission" date="2016-02" db="EMBL/GenBank/DDBJ databases">
        <title>Genome analysis of coral dinoflagellate symbionts highlights evolutionary adaptations to a symbiotic lifestyle.</title>
        <authorList>
            <person name="Aranda M."/>
            <person name="Li Y."/>
            <person name="Liew Y.J."/>
            <person name="Baumgarten S."/>
            <person name="Simakov O."/>
            <person name="Wilson M."/>
            <person name="Piel J."/>
            <person name="Ashoor H."/>
            <person name="Bougouffa S."/>
            <person name="Bajic V.B."/>
            <person name="Ryu T."/>
            <person name="Ravasi T."/>
            <person name="Bayer T."/>
            <person name="Micklem G."/>
            <person name="Kim H."/>
            <person name="Bhak J."/>
            <person name="Lajeunesse T.C."/>
            <person name="Voolstra C.R."/>
        </authorList>
    </citation>
    <scope>NUCLEOTIDE SEQUENCE [LARGE SCALE GENOMIC DNA]</scope>
    <source>
        <strain evidence="3 4">CCMP2467</strain>
    </source>
</reference>
<organism evidence="3 4">
    <name type="scientific">Symbiodinium microadriaticum</name>
    <name type="common">Dinoflagellate</name>
    <name type="synonym">Zooxanthella microadriatica</name>
    <dbReference type="NCBI Taxonomy" id="2951"/>
    <lineage>
        <taxon>Eukaryota</taxon>
        <taxon>Sar</taxon>
        <taxon>Alveolata</taxon>
        <taxon>Dinophyceae</taxon>
        <taxon>Suessiales</taxon>
        <taxon>Symbiodiniaceae</taxon>
        <taxon>Symbiodinium</taxon>
    </lineage>
</organism>
<dbReference type="AlphaFoldDB" id="A0A1Q9EPC4"/>
<dbReference type="EMBL" id="LSRX01000100">
    <property type="protein sequence ID" value="OLQ09270.1"/>
    <property type="molecule type" value="Genomic_DNA"/>
</dbReference>
<dbReference type="Pfam" id="PF00078">
    <property type="entry name" value="RVT_1"/>
    <property type="match status" value="1"/>
</dbReference>
<comment type="caution">
    <text evidence="3">The sequence shown here is derived from an EMBL/GenBank/DDBJ whole genome shotgun (WGS) entry which is preliminary data.</text>
</comment>
<dbReference type="OMA" id="HELHSAY"/>
<proteinExistence type="predicted"/>
<name>A0A1Q9EPC4_SYMMI</name>
<feature type="domain" description="Reverse transcriptase" evidence="2">
    <location>
        <begin position="269"/>
        <end position="521"/>
    </location>
</feature>
<feature type="region of interest" description="Disordered" evidence="1">
    <location>
        <begin position="1110"/>
        <end position="1140"/>
    </location>
</feature>
<evidence type="ECO:0000259" key="2">
    <source>
        <dbReference type="PROSITE" id="PS50878"/>
    </source>
</evidence>
<keyword evidence="4" id="KW-1185">Reference proteome</keyword>
<accession>A0A1Q9EPC4</accession>
<dbReference type="Proteomes" id="UP000186817">
    <property type="component" value="Unassembled WGS sequence"/>
</dbReference>
<evidence type="ECO:0000313" key="4">
    <source>
        <dbReference type="Proteomes" id="UP000186817"/>
    </source>
</evidence>
<dbReference type="InterPro" id="IPR000477">
    <property type="entry name" value="RT_dom"/>
</dbReference>
<protein>
    <submittedName>
        <fullName evidence="3">132 kDa protein</fullName>
    </submittedName>
</protein>
<sequence length="1140" mass="122453">MFIQLKVDNPNFNREGTAAQRRVAAAEDGVRIGLTSLDDVCLEDAVRCRTLTLQGVPARLRGALRTAMRTGLELISERTSPLQELRGWKLFLLAPRMLLHRSAGQARNPPAELALRCEAFARGEWLTLLQAAAGTAEAPHLAAARSAAQDIEARAHRAAALVHLGELSAAGHALTAEPLAPATDATLAELRDPVRRPPEPYGPLPPEVTNYQPEEPCPFPLPAFLAGLRKARRGAAAGPSGATNEHLRILLDDEVDSQLLHCAAQRLAQADVPAPALAAICVGRIVALQKPDGRGIRALVIGDVLRRLVGRVLAQAFALRLETACLPFQYGLSTRAGAEALPRVLRAATEVDPRATILSVDAVGAYDHVSRQAMLAALHARPELRPLLAYARQFYGAASTYTWTDGQGASHSITQAEGGEQGDPLMPALFSLAQHPALAEVQGQLREGEAICAYLDDTYIIATPERIHELHSAYQRALWAHARIDLNSRKTRVWNAAGEEPPGIAALQGEADPAVWVGDWTLPPTQQGLTVLGTPVGSDAYVQHRMALKRDEHDRLLQRIPSVQDLQAAWLLLHYCAAPRANYLLRSLPPATTAAYASSHDAAVGCCLSALLGLADAPLPPQPARAARLALRFGGLGLRAADADRHAAYWASWMDTLPVIQARVPSAAERLLAALRDDRAARLPSVLAATQAAAYLTTQGYAVPAWDEALSELPGLHSRHDEPADFLRGWQRRASHACDERALETHLADLSPASRALLLSQAGPHAARAFTVLPTSDDVAIPDSHFRVLLLRRLRMPLPLGPRSCSCRGVLDAYGDHRAACSTSGVLASRALPLERAIARVCQEAGARVGRNVALAAMNIDVPVHDARRIEVVCNGLPLWHGAQLAVDATLVSPVTRDGRPHDGADNHPGWAVRNAARRKRRQTYPEIDRSRRCRLVVFGLEVGGRWAEEAATFVRLLARARAASAPATVRNSAQAAWVLRWSGLISVAAQRALAATFLELPLQSEFGAAGPPPALHELLADARWQEGWLMSCSVDQSYVDNACHGLQKGPPATSCHITTGVSASAAPQRTPQQLISPLGPTRFASSEFAKAPSATAFCNNSQIPHATSAASHRCKVLRSPDQPRPDRAGMGRAARRAST</sequence>